<dbReference type="PANTHER" id="PTHR19353:SF19">
    <property type="entry name" value="DELTA(5) FATTY ACID DESATURASE C-RELATED"/>
    <property type="match status" value="1"/>
</dbReference>
<keyword evidence="5" id="KW-0812">Transmembrane</keyword>
<evidence type="ECO:0000256" key="3">
    <source>
        <dbReference type="ARBA" id="ARBA00023004"/>
    </source>
</evidence>
<reference evidence="7" key="1">
    <citation type="submission" date="2021-01" db="EMBL/GenBank/DDBJ databases">
        <authorList>
            <person name="Corre E."/>
            <person name="Pelletier E."/>
            <person name="Niang G."/>
            <person name="Scheremetjew M."/>
            <person name="Finn R."/>
            <person name="Kale V."/>
            <person name="Holt S."/>
            <person name="Cochrane G."/>
            <person name="Meng A."/>
            <person name="Brown T."/>
            <person name="Cohen L."/>
        </authorList>
    </citation>
    <scope>NUCLEOTIDE SEQUENCE</scope>
    <source>
        <strain evidence="7">CCCM811</strain>
    </source>
</reference>
<evidence type="ECO:0000313" key="7">
    <source>
        <dbReference type="EMBL" id="CAE0655810.1"/>
    </source>
</evidence>
<proteinExistence type="predicted"/>
<feature type="region of interest" description="Disordered" evidence="4">
    <location>
        <begin position="348"/>
        <end position="370"/>
    </location>
</feature>
<dbReference type="Pfam" id="PF00487">
    <property type="entry name" value="FA_desaturase"/>
    <property type="match status" value="1"/>
</dbReference>
<dbReference type="SUPFAM" id="SSF55856">
    <property type="entry name" value="Cytochrome b5-like heme/steroid binding domain"/>
    <property type="match status" value="1"/>
</dbReference>
<dbReference type="AlphaFoldDB" id="A0A7S4DL02"/>
<dbReference type="GO" id="GO:0042759">
    <property type="term" value="P:long-chain fatty acid biosynthetic process"/>
    <property type="evidence" value="ECO:0007669"/>
    <property type="project" value="UniProtKB-ARBA"/>
</dbReference>
<dbReference type="InterPro" id="IPR012171">
    <property type="entry name" value="Fatty_acid_desaturase"/>
</dbReference>
<keyword evidence="3" id="KW-0408">Iron</keyword>
<dbReference type="Gene3D" id="3.10.120.10">
    <property type="entry name" value="Cytochrome b5-like heme/steroid binding domain"/>
    <property type="match status" value="1"/>
</dbReference>
<evidence type="ECO:0000259" key="6">
    <source>
        <dbReference type="PROSITE" id="PS50255"/>
    </source>
</evidence>
<dbReference type="PROSITE" id="PS50255">
    <property type="entry name" value="CYTOCHROME_B5_2"/>
    <property type="match status" value="1"/>
</dbReference>
<dbReference type="CDD" id="cd03506">
    <property type="entry name" value="Delta6-FADS-like"/>
    <property type="match status" value="1"/>
</dbReference>
<dbReference type="Pfam" id="PF00173">
    <property type="entry name" value="Cyt-b5"/>
    <property type="match status" value="1"/>
</dbReference>
<keyword evidence="1" id="KW-0349">Heme</keyword>
<keyword evidence="5" id="KW-0472">Membrane</keyword>
<sequence length="753" mass="84104">MGSRRDKDGGPREESQGSPSVMVLGGLWFALCSTLVWTRFENINVFFSFVTAIACRAICGALIRNQGLASSLVGCVYSLLHSVLTLATWVAHSAWVEDALLVSSTGYVCMTLFDQMMSGLMRDRVDEIMIKDNAVMLSLLTAQYHRELRLPYMSLISLTFLHHLWFHALDAYIEIFERPSSFPTKLPRSHLALSAKRLPYAAASRAVLVLFQGIPRSIALLSLLRDSWGIPGFLAKFDTVEIVGSALGVMLLNVLAVSALEANSYLSLDSHGRQRKGALSKKRRLWTIAGKTYDLSSFVPKHPGGEASILLGQGRDATALFLSYHPFSKRHLRVLQRFEVKEISGDSHVRSTTPPGVGGGTTRGTPRRDSADIAGAVPERDDFYDVLCKRVASVLRERSVDASKASISRWAYYVAVMGVTWWSYNGYISGSPARLIVFATASWLMGAMGHDASHFAISHEPWVNNICMVGIALLCSPALWLNQHTYAHHSHTNEYDRDPDMHHFPFLRNHTRTPPHRRYKHQVYRLYVWVWYLFISFGECIWLPIRSMVTGTLYSLMHFPGEGLGWKGWAVTLAHWSWFFLFIIAPPFRHLSALRACATVVAYLALTGIYFGVFSQINHLNAESVVSDDGKKGQPSLAASSPPAQSPASPQTSCKKGREQDRDMKSGEWARNQVIASNNFCLESPLWTWIANGLNYQIEHHLFPGINHQYLHLVAPVVAETCREYGVPYKSFDSMSSIAGATLAYYKELATKS</sequence>
<dbReference type="SMART" id="SM01117">
    <property type="entry name" value="Cyt-b5"/>
    <property type="match status" value="1"/>
</dbReference>
<keyword evidence="2" id="KW-0479">Metal-binding</keyword>
<dbReference type="InterPro" id="IPR005804">
    <property type="entry name" value="FA_desaturase_dom"/>
</dbReference>
<dbReference type="InterPro" id="IPR001199">
    <property type="entry name" value="Cyt_B5-like_heme/steroid-bd"/>
</dbReference>
<dbReference type="InterPro" id="IPR018506">
    <property type="entry name" value="Cyt_B5_heme-BS"/>
</dbReference>
<protein>
    <recommendedName>
        <fullName evidence="6">Cytochrome b5 heme-binding domain-containing protein</fullName>
    </recommendedName>
</protein>
<accession>A0A7S4DL02</accession>
<dbReference type="GO" id="GO:0006636">
    <property type="term" value="P:unsaturated fatty acid biosynthetic process"/>
    <property type="evidence" value="ECO:0007669"/>
    <property type="project" value="UniProtKB-ARBA"/>
</dbReference>
<feature type="transmembrane region" description="Helical" evidence="5">
    <location>
        <begin position="75"/>
        <end position="95"/>
    </location>
</feature>
<keyword evidence="5" id="KW-1133">Transmembrane helix</keyword>
<feature type="compositionally biased region" description="Low complexity" evidence="4">
    <location>
        <begin position="634"/>
        <end position="651"/>
    </location>
</feature>
<name>A0A7S4DL02_9EUKA</name>
<feature type="transmembrane region" description="Helical" evidence="5">
    <location>
        <begin position="592"/>
        <end position="613"/>
    </location>
</feature>
<feature type="transmembrane region" description="Helical" evidence="5">
    <location>
        <begin position="101"/>
        <end position="121"/>
    </location>
</feature>
<evidence type="ECO:0000256" key="4">
    <source>
        <dbReference type="SAM" id="MobiDB-lite"/>
    </source>
</evidence>
<evidence type="ECO:0000256" key="1">
    <source>
        <dbReference type="ARBA" id="ARBA00022617"/>
    </source>
</evidence>
<dbReference type="PANTHER" id="PTHR19353">
    <property type="entry name" value="FATTY ACID DESATURASE 2"/>
    <property type="match status" value="1"/>
</dbReference>
<organism evidence="7">
    <name type="scientific">Lotharella globosa</name>
    <dbReference type="NCBI Taxonomy" id="91324"/>
    <lineage>
        <taxon>Eukaryota</taxon>
        <taxon>Sar</taxon>
        <taxon>Rhizaria</taxon>
        <taxon>Cercozoa</taxon>
        <taxon>Chlorarachniophyceae</taxon>
        <taxon>Lotharella</taxon>
    </lineage>
</organism>
<feature type="transmembrane region" description="Helical" evidence="5">
    <location>
        <begin position="433"/>
        <end position="450"/>
    </location>
</feature>
<feature type="transmembrane region" description="Helical" evidence="5">
    <location>
        <begin position="21"/>
        <end position="40"/>
    </location>
</feature>
<dbReference type="GO" id="GO:0016020">
    <property type="term" value="C:membrane"/>
    <property type="evidence" value="ECO:0007669"/>
    <property type="project" value="TreeGrafter"/>
</dbReference>
<feature type="domain" description="Cytochrome b5 heme-binding" evidence="6">
    <location>
        <begin position="260"/>
        <end position="344"/>
    </location>
</feature>
<dbReference type="GO" id="GO:0016717">
    <property type="term" value="F:oxidoreductase activity, acting on paired donors, with oxidation of a pair of donors resulting in the reduction of molecular oxygen to two molecules of water"/>
    <property type="evidence" value="ECO:0007669"/>
    <property type="project" value="UniProtKB-ARBA"/>
</dbReference>
<feature type="region of interest" description="Disordered" evidence="4">
    <location>
        <begin position="628"/>
        <end position="663"/>
    </location>
</feature>
<dbReference type="PROSITE" id="PS00191">
    <property type="entry name" value="CYTOCHROME_B5_1"/>
    <property type="match status" value="1"/>
</dbReference>
<evidence type="ECO:0000256" key="2">
    <source>
        <dbReference type="ARBA" id="ARBA00022723"/>
    </source>
</evidence>
<feature type="transmembrane region" description="Helical" evidence="5">
    <location>
        <begin position="565"/>
        <end position="585"/>
    </location>
</feature>
<dbReference type="InterPro" id="IPR036400">
    <property type="entry name" value="Cyt_B5-like_heme/steroid_sf"/>
</dbReference>
<dbReference type="GO" id="GO:0020037">
    <property type="term" value="F:heme binding"/>
    <property type="evidence" value="ECO:0007669"/>
    <property type="project" value="InterPro"/>
</dbReference>
<feature type="transmembrane region" description="Helical" evidence="5">
    <location>
        <begin position="46"/>
        <end position="63"/>
    </location>
</feature>
<feature type="transmembrane region" description="Helical" evidence="5">
    <location>
        <begin position="526"/>
        <end position="545"/>
    </location>
</feature>
<gene>
    <name evidence="7" type="ORF">LGLO00237_LOCUS7757</name>
</gene>
<dbReference type="GO" id="GO:0046872">
    <property type="term" value="F:metal ion binding"/>
    <property type="evidence" value="ECO:0007669"/>
    <property type="project" value="UniProtKB-KW"/>
</dbReference>
<feature type="transmembrane region" description="Helical" evidence="5">
    <location>
        <begin position="462"/>
        <end position="481"/>
    </location>
</feature>
<dbReference type="EMBL" id="HBIV01010314">
    <property type="protein sequence ID" value="CAE0655810.1"/>
    <property type="molecule type" value="Transcribed_RNA"/>
</dbReference>
<evidence type="ECO:0000256" key="5">
    <source>
        <dbReference type="SAM" id="Phobius"/>
    </source>
</evidence>